<proteinExistence type="predicted"/>
<dbReference type="InterPro" id="IPR002837">
    <property type="entry name" value="DUF123"/>
</dbReference>
<dbReference type="InterPro" id="IPR041465">
    <property type="entry name" value="SfsA_N"/>
</dbReference>
<gene>
    <name evidence="3" type="primary">sfsA_2</name>
    <name evidence="3" type="ORF">SDC9_16413</name>
</gene>
<feature type="domain" description="SfsA N-terminal OB" evidence="2">
    <location>
        <begin position="2"/>
        <end position="62"/>
    </location>
</feature>
<dbReference type="InterPro" id="IPR005224">
    <property type="entry name" value="SfsA"/>
</dbReference>
<feature type="domain" description="Sugar fermentation stimulation protein C-terminal" evidence="1">
    <location>
        <begin position="77"/>
        <end position="206"/>
    </location>
</feature>
<accession>A0A644TUP5</accession>
<dbReference type="AlphaFoldDB" id="A0A644TUP5"/>
<reference evidence="3" key="1">
    <citation type="submission" date="2019-08" db="EMBL/GenBank/DDBJ databases">
        <authorList>
            <person name="Kucharzyk K."/>
            <person name="Murdoch R.W."/>
            <person name="Higgins S."/>
            <person name="Loffler F."/>
        </authorList>
    </citation>
    <scope>NUCLEOTIDE SEQUENCE</scope>
</reference>
<evidence type="ECO:0000313" key="3">
    <source>
        <dbReference type="EMBL" id="MPL70654.1"/>
    </source>
</evidence>
<name>A0A644TUP5_9ZZZZ</name>
<dbReference type="PANTHER" id="PTHR37460">
    <property type="entry name" value="ENDONUCLEASE III"/>
    <property type="match status" value="1"/>
</dbReference>
<protein>
    <submittedName>
        <fullName evidence="3">Sugar fermentation stimulation protein A</fullName>
    </submittedName>
</protein>
<dbReference type="EMBL" id="VSSQ01000054">
    <property type="protein sequence ID" value="MPL70654.1"/>
    <property type="molecule type" value="Genomic_DNA"/>
</dbReference>
<organism evidence="3">
    <name type="scientific">bioreactor metagenome</name>
    <dbReference type="NCBI Taxonomy" id="1076179"/>
    <lineage>
        <taxon>unclassified sequences</taxon>
        <taxon>metagenomes</taxon>
        <taxon>ecological metagenomes</taxon>
    </lineage>
</organism>
<evidence type="ECO:0000259" key="1">
    <source>
        <dbReference type="Pfam" id="PF03749"/>
    </source>
</evidence>
<dbReference type="Pfam" id="PF03749">
    <property type="entry name" value="SfsA"/>
    <property type="match status" value="1"/>
</dbReference>
<dbReference type="PANTHER" id="PTHR37460:SF1">
    <property type="entry name" value="ENDONUCLEASE III"/>
    <property type="match status" value="1"/>
</dbReference>
<dbReference type="Gene3D" id="3.40.1350.60">
    <property type="match status" value="1"/>
</dbReference>
<dbReference type="CDD" id="cd10441">
    <property type="entry name" value="GIY-YIG_COG1833"/>
    <property type="match status" value="1"/>
</dbReference>
<dbReference type="GO" id="GO:0003677">
    <property type="term" value="F:DNA binding"/>
    <property type="evidence" value="ECO:0007669"/>
    <property type="project" value="InterPro"/>
</dbReference>
<dbReference type="InterPro" id="IPR040452">
    <property type="entry name" value="SfsA_C"/>
</dbReference>
<dbReference type="Pfam" id="PF17746">
    <property type="entry name" value="SfsA_N"/>
    <property type="match status" value="1"/>
</dbReference>
<dbReference type="CDD" id="cd22359">
    <property type="entry name" value="SfsA-like_bacterial"/>
    <property type="match status" value="1"/>
</dbReference>
<evidence type="ECO:0000259" key="2">
    <source>
        <dbReference type="Pfam" id="PF17746"/>
    </source>
</evidence>
<dbReference type="Pfam" id="PF01986">
    <property type="entry name" value="DUF123"/>
    <property type="match status" value="1"/>
</dbReference>
<dbReference type="Gene3D" id="2.40.50.580">
    <property type="match status" value="1"/>
</dbReference>
<comment type="caution">
    <text evidence="3">The sequence shown here is derived from an EMBL/GenBank/DDBJ whole genome shotgun (WGS) entry which is preliminary data.</text>
</comment>
<sequence length="389" mass="43102">MRRPNRFLVIAADPETGEELPCHCPNPGSIAEFTIPGTRLILERRQEGGKTAWTAAAVRYDGGREAIVPLFSARANKAAAVLLLPRLFPQARILQPEYTIGGSRFDFLVEDRNGDRHLIEIKACSLVECGIAMFPDAPSARALKHLEELAVLSFAGYKTHVVFMIMHGNPGRLIPNLHSDPAFAVAMGRYAGRVDCRAYALRVDERGNASLASREGSINYESLAIREESSNLAAAEVPIDLRHTELAQSDSGSYMMLLHLAHQVEIAVGGLGRLKFEPGWYIYCGSAKKGLAKRVARHRRKIGKALHWHIDYLVPHALSIKEIPIYSYRNLECDLAAALGSMGGKAIPRFGSTDCGCESHLFRFDTDPMKKRAFLDILFLFRHRKSLGL</sequence>